<dbReference type="EMBL" id="CP050531">
    <property type="protein sequence ID" value="QMV45698.1"/>
    <property type="molecule type" value="Genomic_DNA"/>
</dbReference>
<gene>
    <name evidence="3" type="ORF">HC358_00835</name>
</gene>
<dbReference type="SUPFAM" id="SSF142877">
    <property type="entry name" value="EndoU-like"/>
    <property type="match status" value="1"/>
</dbReference>
<protein>
    <recommendedName>
        <fullName evidence="2">Bacterial EndoU nuclease domain-containing protein</fullName>
    </recommendedName>
</protein>
<proteinExistence type="predicted"/>
<evidence type="ECO:0000259" key="2">
    <source>
        <dbReference type="Pfam" id="PF14436"/>
    </source>
</evidence>
<name>A0A7G5C914_WOLPI</name>
<evidence type="ECO:0000313" key="4">
    <source>
        <dbReference type="Proteomes" id="UP000515744"/>
    </source>
</evidence>
<reference evidence="3" key="1">
    <citation type="journal article" date="2020" name="Mol. Biol. Evol.">
        <title>Life and death of selfish genes: comparative genomics reveals the dynamic evolution of cytoplasmic incompatibility.</title>
        <authorList>
            <person name="Martinez J."/>
            <person name="Klasson L."/>
            <person name="Welch J."/>
            <person name="Jiggins F.M."/>
        </authorList>
    </citation>
    <scope>NUCLEOTIDE SEQUENCE [LARGE SCALE GENOMIC DNA]</scope>
    <source>
        <strain evidence="3">WStv</strain>
    </source>
</reference>
<dbReference type="Pfam" id="PF14436">
    <property type="entry name" value="EndoU_bacteria"/>
    <property type="match status" value="1"/>
</dbReference>
<dbReference type="Proteomes" id="UP000515744">
    <property type="component" value="Chromosome"/>
</dbReference>
<dbReference type="GO" id="GO:0016787">
    <property type="term" value="F:hydrolase activity"/>
    <property type="evidence" value="ECO:0007669"/>
    <property type="project" value="UniProtKB-KW"/>
</dbReference>
<organism evidence="3 4">
    <name type="scientific">Wolbachia pipientis</name>
    <dbReference type="NCBI Taxonomy" id="955"/>
    <lineage>
        <taxon>Bacteria</taxon>
        <taxon>Pseudomonadati</taxon>
        <taxon>Pseudomonadota</taxon>
        <taxon>Alphaproteobacteria</taxon>
        <taxon>Rickettsiales</taxon>
        <taxon>Anaplasmataceae</taxon>
        <taxon>Wolbachieae</taxon>
        <taxon>Wolbachia</taxon>
    </lineage>
</organism>
<dbReference type="InterPro" id="IPR037227">
    <property type="entry name" value="EndoU-like"/>
</dbReference>
<evidence type="ECO:0000256" key="1">
    <source>
        <dbReference type="ARBA" id="ARBA00022801"/>
    </source>
</evidence>
<dbReference type="AlphaFoldDB" id="A0A7G5C914"/>
<sequence>MSKKSKIVLCLMIPIIGLIPYVKDHYFADSHIQKSVGDDFEPFFRTNPSQPKYIPDPPKLTEFDKGILKVCGDWGSYPSEKDFRSLLDSSEYQGVVKGIYDRLDHQVITPNADLELLKDELTQIWFADKGSKFARRGGNGETVGFRHVFCGEPDKSKLGGMHFVGRYLEAQEGKWAGAIWDKPCNKPEIQPPVYTLGIKYFDTKRNIKTKCEKGYTYNLHADDILVYATKAFKELGKDGECLYEMEDGKYQSVFVRKHDAITTFYPGLTPHCGGERTDCSCSSS</sequence>
<dbReference type="GO" id="GO:0004519">
    <property type="term" value="F:endonuclease activity"/>
    <property type="evidence" value="ECO:0007669"/>
    <property type="project" value="InterPro"/>
</dbReference>
<dbReference type="GO" id="GO:0004540">
    <property type="term" value="F:RNA nuclease activity"/>
    <property type="evidence" value="ECO:0007669"/>
    <property type="project" value="UniProtKB-ARBA"/>
</dbReference>
<keyword evidence="1" id="KW-0378">Hydrolase</keyword>
<dbReference type="RefSeq" id="WP_182159108.1">
    <property type="nucleotide sequence ID" value="NZ_CP050531.1"/>
</dbReference>
<dbReference type="InterPro" id="IPR029501">
    <property type="entry name" value="EndoU_bac"/>
</dbReference>
<feature type="domain" description="Bacterial EndoU nuclease" evidence="2">
    <location>
        <begin position="144"/>
        <end position="267"/>
    </location>
</feature>
<accession>A0A7G5C914</accession>
<evidence type="ECO:0000313" key="3">
    <source>
        <dbReference type="EMBL" id="QMV45698.1"/>
    </source>
</evidence>